<dbReference type="AlphaFoldDB" id="A0AA40KG10"/>
<organism evidence="2 3">
    <name type="scientific">Melipona bicolor</name>
    <dbReference type="NCBI Taxonomy" id="60889"/>
    <lineage>
        <taxon>Eukaryota</taxon>
        <taxon>Metazoa</taxon>
        <taxon>Ecdysozoa</taxon>
        <taxon>Arthropoda</taxon>
        <taxon>Hexapoda</taxon>
        <taxon>Insecta</taxon>
        <taxon>Pterygota</taxon>
        <taxon>Neoptera</taxon>
        <taxon>Endopterygota</taxon>
        <taxon>Hymenoptera</taxon>
        <taxon>Apocrita</taxon>
        <taxon>Aculeata</taxon>
        <taxon>Apoidea</taxon>
        <taxon>Anthophila</taxon>
        <taxon>Apidae</taxon>
        <taxon>Melipona</taxon>
    </lineage>
</organism>
<feature type="compositionally biased region" description="Polar residues" evidence="1">
    <location>
        <begin position="12"/>
        <end position="25"/>
    </location>
</feature>
<proteinExistence type="predicted"/>
<reference evidence="2" key="1">
    <citation type="submission" date="2021-10" db="EMBL/GenBank/DDBJ databases">
        <title>Melipona bicolor Genome sequencing and assembly.</title>
        <authorList>
            <person name="Araujo N.S."/>
            <person name="Arias M.C."/>
        </authorList>
    </citation>
    <scope>NUCLEOTIDE SEQUENCE</scope>
    <source>
        <strain evidence="2">USP_2M_L1-L4_2017</strain>
        <tissue evidence="2">Whole body</tissue>
    </source>
</reference>
<dbReference type="EMBL" id="JAHYIQ010000041">
    <property type="protein sequence ID" value="KAK1118767.1"/>
    <property type="molecule type" value="Genomic_DNA"/>
</dbReference>
<dbReference type="Proteomes" id="UP001177670">
    <property type="component" value="Unassembled WGS sequence"/>
</dbReference>
<keyword evidence="3" id="KW-1185">Reference proteome</keyword>
<name>A0AA40KG10_9HYME</name>
<evidence type="ECO:0000313" key="2">
    <source>
        <dbReference type="EMBL" id="KAK1118767.1"/>
    </source>
</evidence>
<gene>
    <name evidence="2" type="ORF">K0M31_014767</name>
</gene>
<comment type="caution">
    <text evidence="2">The sequence shown here is derived from an EMBL/GenBank/DDBJ whole genome shotgun (WGS) entry which is preliminary data.</text>
</comment>
<feature type="region of interest" description="Disordered" evidence="1">
    <location>
        <begin position="1"/>
        <end position="25"/>
    </location>
</feature>
<evidence type="ECO:0000313" key="3">
    <source>
        <dbReference type="Proteomes" id="UP001177670"/>
    </source>
</evidence>
<sequence>MAMGRGDVGAETSGSSPRGRSFTITGQPFASSRKRFVLSQRGRYAAHVVADYREVYAKGGTDRKSCNTVVGRRYGLPTGAYRYTQALCRTEVEYGLYWRHLLHG</sequence>
<evidence type="ECO:0000256" key="1">
    <source>
        <dbReference type="SAM" id="MobiDB-lite"/>
    </source>
</evidence>
<protein>
    <submittedName>
        <fullName evidence="2">Uncharacterized protein</fullName>
    </submittedName>
</protein>
<accession>A0AA40KG10</accession>